<accession>A0A9Q2NJZ7</accession>
<proteinExistence type="predicted"/>
<dbReference type="EMBL" id="JAFBWN010000011">
    <property type="protein sequence ID" value="MBM2355994.1"/>
    <property type="molecule type" value="Genomic_DNA"/>
</dbReference>
<dbReference type="GO" id="GO:0003677">
    <property type="term" value="F:DNA binding"/>
    <property type="evidence" value="ECO:0007669"/>
    <property type="project" value="InterPro"/>
</dbReference>
<organism evidence="2 3">
    <name type="scientific">Pseudosulfitobacter pseudonitzschiae</name>
    <dbReference type="NCBI Taxonomy" id="1402135"/>
    <lineage>
        <taxon>Bacteria</taxon>
        <taxon>Pseudomonadati</taxon>
        <taxon>Pseudomonadota</taxon>
        <taxon>Alphaproteobacteria</taxon>
        <taxon>Rhodobacterales</taxon>
        <taxon>Roseobacteraceae</taxon>
        <taxon>Pseudosulfitobacter</taxon>
    </lineage>
</organism>
<dbReference type="PROSITE" id="PS50943">
    <property type="entry name" value="HTH_CROC1"/>
    <property type="match status" value="1"/>
</dbReference>
<dbReference type="InterPro" id="IPR001387">
    <property type="entry name" value="Cro/C1-type_HTH"/>
</dbReference>
<evidence type="ECO:0000313" key="2">
    <source>
        <dbReference type="EMBL" id="MBM2355994.1"/>
    </source>
</evidence>
<dbReference type="RefSeq" id="WP_231034770.1">
    <property type="nucleotide sequence ID" value="NZ_JAJNGX010000011.1"/>
</dbReference>
<protein>
    <submittedName>
        <fullName evidence="2">Helix-turn-helix domain-containing protein</fullName>
    </submittedName>
</protein>
<evidence type="ECO:0000259" key="1">
    <source>
        <dbReference type="PROSITE" id="PS50943"/>
    </source>
</evidence>
<dbReference type="InterPro" id="IPR010982">
    <property type="entry name" value="Lambda_DNA-bd_dom_sf"/>
</dbReference>
<dbReference type="Pfam" id="PF01381">
    <property type="entry name" value="HTH_3"/>
    <property type="match status" value="1"/>
</dbReference>
<name>A0A9Q2NJZ7_9RHOB</name>
<gene>
    <name evidence="2" type="ORF">JQX14_15685</name>
</gene>
<dbReference type="Gene3D" id="1.10.260.40">
    <property type="entry name" value="lambda repressor-like DNA-binding domains"/>
    <property type="match status" value="1"/>
</dbReference>
<dbReference type="SUPFAM" id="SSF47413">
    <property type="entry name" value="lambda repressor-like DNA-binding domains"/>
    <property type="match status" value="1"/>
</dbReference>
<reference evidence="2" key="1">
    <citation type="submission" date="2021-01" db="EMBL/GenBank/DDBJ databases">
        <title>Diatom-associated Roseobacters Show Island Model of Population Structure.</title>
        <authorList>
            <person name="Qu L."/>
            <person name="Feng X."/>
            <person name="Chen Y."/>
            <person name="Li L."/>
            <person name="Wang X."/>
            <person name="Hu Z."/>
            <person name="Wang H."/>
            <person name="Luo H."/>
        </authorList>
    </citation>
    <scope>NUCLEOTIDE SEQUENCE</scope>
    <source>
        <strain evidence="2">SM26-45</strain>
    </source>
</reference>
<dbReference type="AlphaFoldDB" id="A0A9Q2NJZ7"/>
<dbReference type="CDD" id="cd00093">
    <property type="entry name" value="HTH_XRE"/>
    <property type="match status" value="1"/>
</dbReference>
<feature type="domain" description="HTH cro/C1-type" evidence="1">
    <location>
        <begin position="11"/>
        <end position="41"/>
    </location>
</feature>
<sequence length="86" mass="8863">MSILKVSIRQVKAARALLGWSQPDLASASGVSLPTIKRLETTDGPIGGREETANAIRAALEAAGVEFIAENGGGAGVRLKGRYNAS</sequence>
<dbReference type="Proteomes" id="UP000809337">
    <property type="component" value="Unassembled WGS sequence"/>
</dbReference>
<evidence type="ECO:0000313" key="3">
    <source>
        <dbReference type="Proteomes" id="UP000809337"/>
    </source>
</evidence>
<comment type="caution">
    <text evidence="2">The sequence shown here is derived from an EMBL/GenBank/DDBJ whole genome shotgun (WGS) entry which is preliminary data.</text>
</comment>